<dbReference type="AlphaFoldDB" id="A0AAD6NQ37"/>
<organism evidence="1 2">
    <name type="scientific">Salix udensis</name>
    <dbReference type="NCBI Taxonomy" id="889485"/>
    <lineage>
        <taxon>Eukaryota</taxon>
        <taxon>Viridiplantae</taxon>
        <taxon>Streptophyta</taxon>
        <taxon>Embryophyta</taxon>
        <taxon>Tracheophyta</taxon>
        <taxon>Spermatophyta</taxon>
        <taxon>Magnoliopsida</taxon>
        <taxon>eudicotyledons</taxon>
        <taxon>Gunneridae</taxon>
        <taxon>Pentapetalae</taxon>
        <taxon>rosids</taxon>
        <taxon>fabids</taxon>
        <taxon>Malpighiales</taxon>
        <taxon>Salicaceae</taxon>
        <taxon>Saliceae</taxon>
        <taxon>Salix</taxon>
    </lineage>
</organism>
<protein>
    <submittedName>
        <fullName evidence="1">Uncharacterized protein</fullName>
    </submittedName>
</protein>
<sequence>MCRLYGPIRFPHAVNEGDQGDKAVDLYASSGDQISTESKYHAVLTSLVVLEFMLIGKMATYYCDHQNHAKKQIQGFASQAIASHFTSTIRSALGAV</sequence>
<gene>
    <name evidence="1" type="ORF">OIU84_016364</name>
</gene>
<comment type="caution">
    <text evidence="1">The sequence shown here is derived from an EMBL/GenBank/DDBJ whole genome shotgun (WGS) entry which is preliminary data.</text>
</comment>
<keyword evidence="2" id="KW-1185">Reference proteome</keyword>
<name>A0AAD6NQ37_9ROSI</name>
<reference evidence="1 2" key="1">
    <citation type="journal article" date="2023" name="Int. J. Mol. Sci.">
        <title>De Novo Assembly and Annotation of 11 Diverse Shrub Willow (Salix) Genomes Reveals Novel Gene Organization in Sex-Linked Regions.</title>
        <authorList>
            <person name="Hyden B."/>
            <person name="Feng K."/>
            <person name="Yates T.B."/>
            <person name="Jawdy S."/>
            <person name="Cereghino C."/>
            <person name="Smart L.B."/>
            <person name="Muchero W."/>
        </authorList>
    </citation>
    <scope>NUCLEOTIDE SEQUENCE [LARGE SCALE GENOMIC DNA]</scope>
    <source>
        <tissue evidence="1">Shoot tip</tissue>
    </source>
</reference>
<accession>A0AAD6NQ37</accession>
<evidence type="ECO:0000313" key="2">
    <source>
        <dbReference type="Proteomes" id="UP001162972"/>
    </source>
</evidence>
<evidence type="ECO:0000313" key="1">
    <source>
        <dbReference type="EMBL" id="KAJ6400925.1"/>
    </source>
</evidence>
<dbReference type="EMBL" id="JAPFFJ010000019">
    <property type="protein sequence ID" value="KAJ6400925.1"/>
    <property type="molecule type" value="Genomic_DNA"/>
</dbReference>
<dbReference type="Proteomes" id="UP001162972">
    <property type="component" value="Chromosome 14"/>
</dbReference>
<proteinExistence type="predicted"/>